<dbReference type="PANTHER" id="PTHR13720:SF50">
    <property type="entry name" value="ECHINODERM MICROTUBULE-ASSOCIATED PROTEIN-LIKE 2"/>
    <property type="match status" value="1"/>
</dbReference>
<reference evidence="9 10" key="2">
    <citation type="submission" date="2018-11" db="EMBL/GenBank/DDBJ databases">
        <authorList>
            <consortium name="Pathogen Informatics"/>
        </authorList>
    </citation>
    <scope>NUCLEOTIDE SEQUENCE [LARGE SCALE GENOMIC DNA]</scope>
</reference>
<dbReference type="GO" id="GO:0072686">
    <property type="term" value="C:mitotic spindle"/>
    <property type="evidence" value="ECO:0007669"/>
    <property type="project" value="TreeGrafter"/>
</dbReference>
<evidence type="ECO:0000256" key="6">
    <source>
        <dbReference type="SAM" id="MobiDB-lite"/>
    </source>
</evidence>
<keyword evidence="2" id="KW-0853">WD repeat</keyword>
<keyword evidence="10" id="KW-1185">Reference proteome</keyword>
<evidence type="ECO:0000256" key="5">
    <source>
        <dbReference type="ARBA" id="ARBA00023212"/>
    </source>
</evidence>
<dbReference type="InterPro" id="IPR036322">
    <property type="entry name" value="WD40_repeat_dom_sf"/>
</dbReference>
<feature type="compositionally biased region" description="Polar residues" evidence="6">
    <location>
        <begin position="10"/>
        <end position="20"/>
    </location>
</feature>
<sequence length="760" mass="85777">MIETEEKLNPPSQEGQKQSLPTIVHMRKWMSSADVKCGQRRDSKHHSIKDRKFVTSTANFTNPKSTSKLGPASSFSASHYSSSCFRLKSQEPLYLHEKGILQVPVNGKKIKLPVPDSMTNFDLSRELDAPSCQPSLDWVYGYRGKDCRGNLHELPTGEIVYFTGTIVVLHNIKEKLQRYYAKHTSDIKCMAVHPNRLHVATGQTSRRFREKTRFSIHRSPISSITELNNILEADQYRAHVRIWDSVTLQTLCVIGMEGNFDRGVQCCAFSRGTNGIYLAVIDDSYEHTLSIWDWRQEKKLIEAKSANDQVFACEFHPLSTNMLLSYGKGHCNLWTVSNQKVIKKPIIFQGRNKPKLVLCSQFTEYGNIITGDSNGTLTLWDTSEVEMIRQALNAHVGGVWALCSLKNAHFLSAGKDGSLTEWQTNDLTKLRVLSMFSVQESGYIRTIVCTSDFQLLIGTTRNIIWNGTVENGFEPIQQAQVSTLMHITAHPKKPQFLASCANDNKLCLYDTKLKTVIWSLQVVQDAICCADFHPEGDIFVTGFNNGSWAVYDFTSQVQLHVVHEQVKNVITVVRFSATGLFLAVATKEKNLSVYVFYGKYHSCVKRAEITDLNSSLITIDWAANDTMLRANDENYQHYIWNSSNGKPVKVEEAKDVIWASARCQISFENACISWALLGSIAAIERSPDEQYIAVALKNGTLRFYQYPTTTTLASYRETYNYSISTQNVTFVGDVLVSDSGDDGTIYQWKLSKTDFSKKIS</sequence>
<evidence type="ECO:0000256" key="1">
    <source>
        <dbReference type="ARBA" id="ARBA00004245"/>
    </source>
</evidence>
<evidence type="ECO:0000256" key="3">
    <source>
        <dbReference type="ARBA" id="ARBA00022701"/>
    </source>
</evidence>
<dbReference type="InterPro" id="IPR055442">
    <property type="entry name" value="Beta-prop_EML-like_2nd"/>
</dbReference>
<dbReference type="InterPro" id="IPR005108">
    <property type="entry name" value="HELP"/>
</dbReference>
<dbReference type="WBParaSite" id="TCLT_0000786601-mRNA-1">
    <property type="protein sequence ID" value="TCLT_0000786601-mRNA-1"/>
    <property type="gene ID" value="TCLT_0000786601"/>
</dbReference>
<dbReference type="InterPro" id="IPR050630">
    <property type="entry name" value="WD_repeat_EMAP"/>
</dbReference>
<dbReference type="GO" id="GO:0000226">
    <property type="term" value="P:microtubule cytoskeleton organization"/>
    <property type="evidence" value="ECO:0007669"/>
    <property type="project" value="TreeGrafter"/>
</dbReference>
<dbReference type="Pfam" id="PF23414">
    <property type="entry name" value="Beta-prop_EML_2"/>
    <property type="match status" value="1"/>
</dbReference>
<dbReference type="OMA" id="DIQWFTH"/>
<dbReference type="SUPFAM" id="SSF50978">
    <property type="entry name" value="WD40 repeat-like"/>
    <property type="match status" value="3"/>
</dbReference>
<keyword evidence="5" id="KW-0206">Cytoskeleton</keyword>
<dbReference type="Proteomes" id="UP000276776">
    <property type="component" value="Unassembled WGS sequence"/>
</dbReference>
<evidence type="ECO:0000313" key="10">
    <source>
        <dbReference type="Proteomes" id="UP000276776"/>
    </source>
</evidence>
<dbReference type="GO" id="GO:0005874">
    <property type="term" value="C:microtubule"/>
    <property type="evidence" value="ECO:0007669"/>
    <property type="project" value="UniProtKB-KW"/>
</dbReference>
<dbReference type="Pfam" id="PF23409">
    <property type="entry name" value="Beta-prop_EML"/>
    <property type="match status" value="1"/>
</dbReference>
<accession>A0A0N5D4H3</accession>
<proteinExistence type="predicted"/>
<dbReference type="Gene3D" id="2.130.10.10">
    <property type="entry name" value="YVTN repeat-like/Quinoprotein amine dehydrogenase"/>
    <property type="match status" value="2"/>
</dbReference>
<dbReference type="GO" id="GO:0008017">
    <property type="term" value="F:microtubule binding"/>
    <property type="evidence" value="ECO:0007669"/>
    <property type="project" value="TreeGrafter"/>
</dbReference>
<dbReference type="EMBL" id="UYYF01004553">
    <property type="protein sequence ID" value="VDN05354.1"/>
    <property type="molecule type" value="Genomic_DNA"/>
</dbReference>
<dbReference type="OrthoDB" id="47802at2759"/>
<dbReference type="InterPro" id="IPR001680">
    <property type="entry name" value="WD40_rpt"/>
</dbReference>
<gene>
    <name evidence="9" type="ORF">TCLT_LOCUS7855</name>
</gene>
<evidence type="ECO:0000256" key="4">
    <source>
        <dbReference type="ARBA" id="ARBA00022737"/>
    </source>
</evidence>
<evidence type="ECO:0000256" key="2">
    <source>
        <dbReference type="ARBA" id="ARBA00022574"/>
    </source>
</evidence>
<feature type="region of interest" description="Disordered" evidence="6">
    <location>
        <begin position="1"/>
        <end position="20"/>
    </location>
</feature>
<keyword evidence="4" id="KW-0677">Repeat</keyword>
<dbReference type="InterPro" id="IPR015943">
    <property type="entry name" value="WD40/YVTN_repeat-like_dom_sf"/>
</dbReference>
<dbReference type="SMART" id="SM00320">
    <property type="entry name" value="WD40"/>
    <property type="match status" value="8"/>
</dbReference>
<dbReference type="Pfam" id="PF03451">
    <property type="entry name" value="HELP"/>
    <property type="match status" value="1"/>
</dbReference>
<dbReference type="InterPro" id="IPR055439">
    <property type="entry name" value="Beta-prop_EML_1st"/>
</dbReference>
<evidence type="ECO:0000313" key="9">
    <source>
        <dbReference type="EMBL" id="VDN05354.1"/>
    </source>
</evidence>
<dbReference type="STRING" id="103827.A0A0N5D4H3"/>
<keyword evidence="5" id="KW-0963">Cytoplasm</keyword>
<feature type="domain" description="EML-like first beta-propeller" evidence="7">
    <location>
        <begin position="177"/>
        <end position="467"/>
    </location>
</feature>
<feature type="domain" description="EML-like second beta-propeller" evidence="8">
    <location>
        <begin position="487"/>
        <end position="750"/>
    </location>
</feature>
<comment type="subcellular location">
    <subcellularLocation>
        <location evidence="1">Cytoplasm</location>
        <location evidence="1">Cytoskeleton</location>
    </subcellularLocation>
</comment>
<keyword evidence="3" id="KW-0493">Microtubule</keyword>
<reference evidence="11" key="1">
    <citation type="submission" date="2017-02" db="UniProtKB">
        <authorList>
            <consortium name="WormBaseParasite"/>
        </authorList>
    </citation>
    <scope>IDENTIFICATION</scope>
</reference>
<dbReference type="PANTHER" id="PTHR13720">
    <property type="entry name" value="WD-40 REPEAT PROTEIN"/>
    <property type="match status" value="1"/>
</dbReference>
<name>A0A0N5D4H3_THECL</name>
<evidence type="ECO:0000259" key="7">
    <source>
        <dbReference type="Pfam" id="PF23409"/>
    </source>
</evidence>
<dbReference type="AlphaFoldDB" id="A0A0N5D4H3"/>
<organism evidence="11">
    <name type="scientific">Thelazia callipaeda</name>
    <name type="common">Oriental eyeworm</name>
    <name type="synonym">Parasitic nematode</name>
    <dbReference type="NCBI Taxonomy" id="103827"/>
    <lineage>
        <taxon>Eukaryota</taxon>
        <taxon>Metazoa</taxon>
        <taxon>Ecdysozoa</taxon>
        <taxon>Nematoda</taxon>
        <taxon>Chromadorea</taxon>
        <taxon>Rhabditida</taxon>
        <taxon>Spirurina</taxon>
        <taxon>Spiruromorpha</taxon>
        <taxon>Thelazioidea</taxon>
        <taxon>Thelaziidae</taxon>
        <taxon>Thelazia</taxon>
    </lineage>
</organism>
<protein>
    <submittedName>
        <fullName evidence="11">WD_REPEATS_REGION domain-containing protein</fullName>
    </submittedName>
</protein>
<evidence type="ECO:0000259" key="8">
    <source>
        <dbReference type="Pfam" id="PF23414"/>
    </source>
</evidence>
<evidence type="ECO:0000313" key="11">
    <source>
        <dbReference type="WBParaSite" id="TCLT_0000786601-mRNA-1"/>
    </source>
</evidence>